<evidence type="ECO:0000313" key="4">
    <source>
        <dbReference type="Proteomes" id="UP000436522"/>
    </source>
</evidence>
<dbReference type="PANTHER" id="PTHR10291:SF0">
    <property type="entry name" value="DEHYDRODOLICHYL DIPHOSPHATE SYNTHASE 2"/>
    <property type="match status" value="1"/>
</dbReference>
<feature type="binding site" evidence="2">
    <location>
        <position position="82"/>
    </location>
    <ligand>
        <name>substrate</name>
    </ligand>
</feature>
<feature type="binding site" evidence="2">
    <location>
        <begin position="34"/>
        <end position="37"/>
    </location>
    <ligand>
        <name>substrate</name>
    </ligand>
</feature>
<comment type="caution">
    <text evidence="3">The sequence shown here is derived from an EMBL/GenBank/DDBJ whole genome shotgun (WGS) entry which is preliminary data.</text>
</comment>
<accession>A0A640VR85</accession>
<dbReference type="GO" id="GO:0000287">
    <property type="term" value="F:magnesium ion binding"/>
    <property type="evidence" value="ECO:0007669"/>
    <property type="project" value="UniProtKB-UniRule"/>
</dbReference>
<comment type="similarity">
    <text evidence="2">Belongs to the UPP synthase family.</text>
</comment>
<comment type="cofactor">
    <cofactor evidence="2">
        <name>Mg(2+)</name>
        <dbReference type="ChEBI" id="CHEBI:18420"/>
    </cofactor>
    <text evidence="2">Binds 2 magnesium ions per subunit.</text>
</comment>
<feature type="active site" description="Proton acceptor" evidence="2">
    <location>
        <position position="81"/>
    </location>
</feature>
<gene>
    <name evidence="3" type="primary">uppS</name>
    <name evidence="3" type="ORF">So717_18770</name>
</gene>
<dbReference type="CDD" id="cd00475">
    <property type="entry name" value="Cis_IPPS"/>
    <property type="match status" value="1"/>
</dbReference>
<dbReference type="InterPro" id="IPR018520">
    <property type="entry name" value="UPP_synth-like_CS"/>
</dbReference>
<dbReference type="GO" id="GO:0045547">
    <property type="term" value="F:ditrans,polycis-polyprenyl diphosphate synthase [(2E,6E)-farnesyl diphosphate specific] activity"/>
    <property type="evidence" value="ECO:0007669"/>
    <property type="project" value="TreeGrafter"/>
</dbReference>
<dbReference type="EC" id="2.5.1.-" evidence="2"/>
<feature type="binding site" evidence="2">
    <location>
        <position position="46"/>
    </location>
    <ligand>
        <name>substrate</name>
    </ligand>
</feature>
<dbReference type="Proteomes" id="UP000436522">
    <property type="component" value="Unassembled WGS sequence"/>
</dbReference>
<dbReference type="AlphaFoldDB" id="A0A640VR85"/>
<evidence type="ECO:0000313" key="3">
    <source>
        <dbReference type="EMBL" id="GFE50124.1"/>
    </source>
</evidence>
<evidence type="ECO:0000256" key="1">
    <source>
        <dbReference type="ARBA" id="ARBA00022679"/>
    </source>
</evidence>
<dbReference type="HAMAP" id="MF_01139">
    <property type="entry name" value="ISPT"/>
    <property type="match status" value="1"/>
</dbReference>
<dbReference type="Pfam" id="PF01255">
    <property type="entry name" value="Prenyltransf"/>
    <property type="match status" value="1"/>
</dbReference>
<dbReference type="GO" id="GO:0016094">
    <property type="term" value="P:polyprenol biosynthetic process"/>
    <property type="evidence" value="ECO:0007669"/>
    <property type="project" value="TreeGrafter"/>
</dbReference>
<evidence type="ECO:0000256" key="2">
    <source>
        <dbReference type="HAMAP-Rule" id="MF_01139"/>
    </source>
</evidence>
<sequence length="255" mass="29162">MARSLQETHMAGLPQPQVELIPGCPRHVAIIMDGNGRWATQRGRPRLYGHHAGARRVREIVESCPEFGVDYLTIFAFSTENWKRTQVEVAGLMNLFRRYIIKETRALVESGVRVRFIGDRLRLDKKLTAMMSDLEVATQQNSRVNLTIAINYGGRDEVARATRRLAQDVAEGKLSPDAVDEETLPRYLDTHVLPDPDLVIRTSGEARISNFLLWQSAYSEYEFIDTLWPDFTREEFQLLCESFGCRDRRYGGVKA</sequence>
<dbReference type="InterPro" id="IPR036424">
    <property type="entry name" value="UPP_synth-like_sf"/>
</dbReference>
<protein>
    <recommendedName>
        <fullName evidence="2">Isoprenyl transferase</fullName>
        <ecNumber evidence="2">2.5.1.-</ecNumber>
    </recommendedName>
</protein>
<dbReference type="InterPro" id="IPR001441">
    <property type="entry name" value="UPP_synth-like"/>
</dbReference>
<feature type="binding site" evidence="2">
    <location>
        <position position="220"/>
    </location>
    <ligand>
        <name>Mg(2+)</name>
        <dbReference type="ChEBI" id="CHEBI:18420"/>
    </ligand>
</feature>
<name>A0A640VR85_9RHOB</name>
<organism evidence="3 4">
    <name type="scientific">Roseobacter cerasinus</name>
    <dbReference type="NCBI Taxonomy" id="2602289"/>
    <lineage>
        <taxon>Bacteria</taxon>
        <taxon>Pseudomonadati</taxon>
        <taxon>Pseudomonadota</taxon>
        <taxon>Alphaproteobacteria</taxon>
        <taxon>Rhodobacterales</taxon>
        <taxon>Roseobacteraceae</taxon>
        <taxon>Roseobacter</taxon>
    </lineage>
</organism>
<keyword evidence="4" id="KW-1185">Reference proteome</keyword>
<feature type="binding site" evidence="2">
    <location>
        <position position="84"/>
    </location>
    <ligand>
        <name>substrate</name>
    </ligand>
</feature>
<proteinExistence type="inferred from homology"/>
<feature type="binding site" evidence="2">
    <location>
        <position position="50"/>
    </location>
    <ligand>
        <name>substrate</name>
    </ligand>
</feature>
<dbReference type="SUPFAM" id="SSF64005">
    <property type="entry name" value="Undecaprenyl diphosphate synthase"/>
    <property type="match status" value="1"/>
</dbReference>
<feature type="binding site" evidence="2">
    <location>
        <position position="33"/>
    </location>
    <ligand>
        <name>Mg(2+)</name>
        <dbReference type="ChEBI" id="CHEBI:18420"/>
    </ligand>
</feature>
<keyword evidence="1 2" id="KW-0808">Transferase</keyword>
<feature type="binding site" evidence="2">
    <location>
        <begin position="78"/>
        <end position="80"/>
    </location>
    <ligand>
        <name>substrate</name>
    </ligand>
</feature>
<comment type="function">
    <text evidence="2">Catalyzes the condensation of isopentenyl diphosphate (IPP) with allylic pyrophosphates generating different type of terpenoids.</text>
</comment>
<feature type="active site" evidence="2">
    <location>
        <position position="33"/>
    </location>
</feature>
<comment type="subunit">
    <text evidence="2">Homodimer.</text>
</comment>
<dbReference type="EMBL" id="BLIV01000003">
    <property type="protein sequence ID" value="GFE50124.1"/>
    <property type="molecule type" value="Genomic_DNA"/>
</dbReference>
<dbReference type="PANTHER" id="PTHR10291">
    <property type="entry name" value="DEHYDRODOLICHYL DIPHOSPHATE SYNTHASE FAMILY MEMBER"/>
    <property type="match status" value="1"/>
</dbReference>
<keyword evidence="2" id="KW-0460">Magnesium</keyword>
<dbReference type="Gene3D" id="3.40.1180.10">
    <property type="entry name" value="Decaprenyl diphosphate synthase-like"/>
    <property type="match status" value="1"/>
</dbReference>
<dbReference type="FunFam" id="3.40.1180.10:FF:000001">
    <property type="entry name" value="(2E,6E)-farnesyl-diphosphate-specific ditrans,polycis-undecaprenyl-diphosphate synthase"/>
    <property type="match status" value="1"/>
</dbReference>
<feature type="binding site" evidence="2">
    <location>
        <position position="38"/>
    </location>
    <ligand>
        <name>substrate</name>
    </ligand>
</feature>
<feature type="binding site" evidence="2">
    <location>
        <position position="201"/>
    </location>
    <ligand>
        <name>substrate</name>
    </ligand>
</feature>
<reference evidence="3 4" key="1">
    <citation type="submission" date="2019-12" db="EMBL/GenBank/DDBJ databases">
        <title>Roseobacter cerasinus sp. nov., isolated from seawater around aquaculture.</title>
        <authorList>
            <person name="Muramatsu S."/>
            <person name="Takabe Y."/>
            <person name="Mori K."/>
            <person name="Takaichi S."/>
            <person name="Hanada S."/>
        </authorList>
    </citation>
    <scope>NUCLEOTIDE SEQUENCE [LARGE SCALE GENOMIC DNA]</scope>
    <source>
        <strain evidence="3 4">AI77</strain>
    </source>
</reference>
<dbReference type="PROSITE" id="PS01066">
    <property type="entry name" value="UPP_SYNTHASE"/>
    <property type="match status" value="1"/>
</dbReference>
<keyword evidence="2" id="KW-0479">Metal-binding</keyword>
<dbReference type="NCBIfam" id="TIGR00055">
    <property type="entry name" value="uppS"/>
    <property type="match status" value="1"/>
</dbReference>
<feature type="binding site" evidence="2">
    <location>
        <begin position="207"/>
        <end position="209"/>
    </location>
    <ligand>
        <name>substrate</name>
    </ligand>
</feature>